<dbReference type="SUPFAM" id="SSF57501">
    <property type="entry name" value="Cystine-knot cytokines"/>
    <property type="match status" value="1"/>
</dbReference>
<evidence type="ECO:0000259" key="8">
    <source>
        <dbReference type="PROSITE" id="PS51362"/>
    </source>
</evidence>
<dbReference type="PROSITE" id="PS00250">
    <property type="entry name" value="TGF_BETA_1"/>
    <property type="match status" value="1"/>
</dbReference>
<feature type="compositionally biased region" description="Basic residues" evidence="7">
    <location>
        <begin position="10"/>
        <end position="19"/>
    </location>
</feature>
<dbReference type="PANTHER" id="PTHR11848:SF262">
    <property type="entry name" value="LD29161P"/>
    <property type="match status" value="1"/>
</dbReference>
<dbReference type="InterPro" id="IPR029034">
    <property type="entry name" value="Cystine-knot_cytokine"/>
</dbReference>
<reference evidence="9" key="1">
    <citation type="submission" date="2018-04" db="EMBL/GenBank/DDBJ databases">
        <authorList>
            <person name="Go L.Y."/>
            <person name="Mitchell J.A."/>
        </authorList>
    </citation>
    <scope>NUCLEOTIDE SEQUENCE</scope>
    <source>
        <tissue evidence="9">Whole organism</tissue>
    </source>
</reference>
<dbReference type="InterPro" id="IPR001111">
    <property type="entry name" value="TGF-b_propeptide"/>
</dbReference>
<dbReference type="Pfam" id="PF00688">
    <property type="entry name" value="TGFb_propeptide"/>
    <property type="match status" value="1"/>
</dbReference>
<evidence type="ECO:0000313" key="10">
    <source>
        <dbReference type="EMBL" id="SSX21770.1"/>
    </source>
</evidence>
<dbReference type="InterPro" id="IPR001839">
    <property type="entry name" value="TGF-b_C"/>
</dbReference>
<evidence type="ECO:0000256" key="5">
    <source>
        <dbReference type="ARBA" id="ARBA00023157"/>
    </source>
</evidence>
<dbReference type="PROSITE" id="PS51362">
    <property type="entry name" value="TGF_BETA_2"/>
    <property type="match status" value="1"/>
</dbReference>
<dbReference type="SMART" id="SM00204">
    <property type="entry name" value="TGFB"/>
    <property type="match status" value="1"/>
</dbReference>
<evidence type="ECO:0000256" key="4">
    <source>
        <dbReference type="ARBA" id="ARBA00023030"/>
    </source>
</evidence>
<proteinExistence type="inferred from homology"/>
<keyword evidence="5" id="KW-1015">Disulfide bond</keyword>
<dbReference type="NCBIfam" id="NF033679">
    <property type="entry name" value="DNRLRE_dom"/>
    <property type="match status" value="1"/>
</dbReference>
<accession>A0A336KK30</accession>
<keyword evidence="3" id="KW-0964">Secreted</keyword>
<dbReference type="InterPro" id="IPR017948">
    <property type="entry name" value="TGFb_CS"/>
</dbReference>
<keyword evidence="4 6" id="KW-0339">Growth factor</keyword>
<dbReference type="CDD" id="cd13751">
    <property type="entry name" value="TGF_beta_GDF8_like"/>
    <property type="match status" value="1"/>
</dbReference>
<reference evidence="10" key="2">
    <citation type="submission" date="2018-07" db="EMBL/GenBank/DDBJ databases">
        <authorList>
            <person name="Quirk P.G."/>
            <person name="Krulwich T.A."/>
        </authorList>
    </citation>
    <scope>NUCLEOTIDE SEQUENCE</scope>
</reference>
<dbReference type="AlphaFoldDB" id="A0A336KK30"/>
<sequence>MGACNEIKAPKLRHQSKHRTQSDVLQFHFDNVKHSQVSRAILHVFVHSEHWLAEHDSSTKYEKNFNLTIHKVKRNAKSYQQLVNYHEGHIPKTKGHYMSVDVTQMVDEWYRNPSSNYGLVIKVNGQNGHKLIVINSGDRDHAPYIEMFLEDTRKRRTKRSLSLTCRKQDNEKRCCRYPLMVDFRKFDWDWIIAPNDYMANYCAGECTITFLSKYMHTHVWQLSTSATPCCSPTKMAPLVLLYYDTNYNVVQSTIPNMIVEKCSCS</sequence>
<comment type="subcellular location">
    <subcellularLocation>
        <location evidence="1">Secreted</location>
    </subcellularLocation>
</comment>
<dbReference type="VEuPathDB" id="VectorBase:CSON005357"/>
<dbReference type="Gene3D" id="2.60.120.970">
    <property type="match status" value="1"/>
</dbReference>
<evidence type="ECO:0000256" key="1">
    <source>
        <dbReference type="ARBA" id="ARBA00004613"/>
    </source>
</evidence>
<feature type="region of interest" description="Disordered" evidence="7">
    <location>
        <begin position="1"/>
        <end position="20"/>
    </location>
</feature>
<evidence type="ECO:0000256" key="7">
    <source>
        <dbReference type="SAM" id="MobiDB-lite"/>
    </source>
</evidence>
<evidence type="ECO:0000256" key="3">
    <source>
        <dbReference type="ARBA" id="ARBA00022525"/>
    </source>
</evidence>
<dbReference type="GO" id="GO:0008083">
    <property type="term" value="F:growth factor activity"/>
    <property type="evidence" value="ECO:0007669"/>
    <property type="project" value="UniProtKB-KW"/>
</dbReference>
<evidence type="ECO:0000313" key="9">
    <source>
        <dbReference type="EMBL" id="SSX01390.1"/>
    </source>
</evidence>
<evidence type="ECO:0000256" key="6">
    <source>
        <dbReference type="RuleBase" id="RU000354"/>
    </source>
</evidence>
<name>A0A336KK30_CULSO</name>
<dbReference type="GO" id="GO:0005615">
    <property type="term" value="C:extracellular space"/>
    <property type="evidence" value="ECO:0007669"/>
    <property type="project" value="TreeGrafter"/>
</dbReference>
<dbReference type="InterPro" id="IPR015615">
    <property type="entry name" value="TGF-beta-rel"/>
</dbReference>
<dbReference type="GO" id="GO:0005125">
    <property type="term" value="F:cytokine activity"/>
    <property type="evidence" value="ECO:0007669"/>
    <property type="project" value="TreeGrafter"/>
</dbReference>
<feature type="domain" description="TGF-beta family profile" evidence="8">
    <location>
        <begin position="156"/>
        <end position="265"/>
    </location>
</feature>
<evidence type="ECO:0000256" key="2">
    <source>
        <dbReference type="ARBA" id="ARBA00006656"/>
    </source>
</evidence>
<dbReference type="EMBL" id="UFQT01000212">
    <property type="protein sequence ID" value="SSX21770.1"/>
    <property type="molecule type" value="Genomic_DNA"/>
</dbReference>
<gene>
    <name evidence="9" type="primary">CSON005357</name>
</gene>
<dbReference type="PANTHER" id="PTHR11848">
    <property type="entry name" value="TGF-BETA FAMILY"/>
    <property type="match status" value="1"/>
</dbReference>
<dbReference type="Gene3D" id="2.10.90.10">
    <property type="entry name" value="Cystine-knot cytokines"/>
    <property type="match status" value="1"/>
</dbReference>
<protein>
    <submittedName>
        <fullName evidence="9">CSON005357 protein</fullName>
    </submittedName>
</protein>
<comment type="similarity">
    <text evidence="2 6">Belongs to the TGF-beta family.</text>
</comment>
<dbReference type="OMA" id="RTIGMDC"/>
<organism evidence="9">
    <name type="scientific">Culicoides sonorensis</name>
    <name type="common">Biting midge</name>
    <dbReference type="NCBI Taxonomy" id="179676"/>
    <lineage>
        <taxon>Eukaryota</taxon>
        <taxon>Metazoa</taxon>
        <taxon>Ecdysozoa</taxon>
        <taxon>Arthropoda</taxon>
        <taxon>Hexapoda</taxon>
        <taxon>Insecta</taxon>
        <taxon>Pterygota</taxon>
        <taxon>Neoptera</taxon>
        <taxon>Endopterygota</taxon>
        <taxon>Diptera</taxon>
        <taxon>Nematocera</taxon>
        <taxon>Chironomoidea</taxon>
        <taxon>Ceratopogonidae</taxon>
        <taxon>Ceratopogoninae</taxon>
        <taxon>Culicoides</taxon>
        <taxon>Monoculicoides</taxon>
    </lineage>
</organism>
<dbReference type="EMBL" id="UFQS01000212">
    <property type="protein sequence ID" value="SSX01390.1"/>
    <property type="molecule type" value="Genomic_DNA"/>
</dbReference>
<dbReference type="Pfam" id="PF00019">
    <property type="entry name" value="TGF_beta"/>
    <property type="match status" value="1"/>
</dbReference>